<evidence type="ECO:0000256" key="3">
    <source>
        <dbReference type="SAM" id="Coils"/>
    </source>
</evidence>
<comment type="caution">
    <text evidence="5">The sequence shown here is derived from an EMBL/GenBank/DDBJ whole genome shotgun (WGS) entry which is preliminary data.</text>
</comment>
<evidence type="ECO:0000313" key="6">
    <source>
        <dbReference type="Proteomes" id="UP000734854"/>
    </source>
</evidence>
<keyword evidence="2" id="KW-0238">DNA-binding</keyword>
<proteinExistence type="predicted"/>
<sequence>MGSELELHAMRAVAVGFVKKAMTESRERGRQVSRLEESIKSLEEEKRKIEAFKRELPLCMLFFCLGISIAVIEELKREIDRFHAKGFGRMFQEFMPIKGKINESSSDFRDKKNWTSSFQLWICEEICDSWNGGDAPLPVLELYSSKAEDETAAVFSDLSLCCTAIAHGFVTPAINNHPAADEEVLVSGSASAVCARDRSLLLMDYKQMNRQVETDPNKNTTEKKSETQEINNQMGLKPHKVSVKNGISKGNPSKACTDIAIKSSCTSLMLSCVSLSTKSSSSSELSIGLLLAWMTTVLLFIAMPA</sequence>
<dbReference type="Proteomes" id="UP000734854">
    <property type="component" value="Unassembled WGS sequence"/>
</dbReference>
<evidence type="ECO:0000313" key="5">
    <source>
        <dbReference type="EMBL" id="KAG6495003.1"/>
    </source>
</evidence>
<comment type="subcellular location">
    <subcellularLocation>
        <location evidence="1">Nucleus</location>
    </subcellularLocation>
</comment>
<dbReference type="GO" id="GO:0005634">
    <property type="term" value="C:nucleus"/>
    <property type="evidence" value="ECO:0007669"/>
    <property type="project" value="UniProtKB-SubCell"/>
</dbReference>
<evidence type="ECO:0000259" key="4">
    <source>
        <dbReference type="Pfam" id="PF26575"/>
    </source>
</evidence>
<gene>
    <name evidence="5" type="ORF">ZIOFF_042793</name>
</gene>
<feature type="coiled-coil region" evidence="3">
    <location>
        <begin position="25"/>
        <end position="55"/>
    </location>
</feature>
<feature type="domain" description="HHO5-like N-terminal" evidence="4">
    <location>
        <begin position="17"/>
        <end position="65"/>
    </location>
</feature>
<name>A0A8J5FTU2_ZINOF</name>
<evidence type="ECO:0000256" key="2">
    <source>
        <dbReference type="ARBA" id="ARBA00023125"/>
    </source>
</evidence>
<evidence type="ECO:0000256" key="1">
    <source>
        <dbReference type="ARBA" id="ARBA00004123"/>
    </source>
</evidence>
<dbReference type="PANTHER" id="PTHR31003">
    <property type="entry name" value="MYB FAMILY TRANSCRIPTION FACTOR"/>
    <property type="match status" value="1"/>
</dbReference>
<dbReference type="Pfam" id="PF26575">
    <property type="entry name" value="HHO5_N"/>
    <property type="match status" value="1"/>
</dbReference>
<organism evidence="5 6">
    <name type="scientific">Zingiber officinale</name>
    <name type="common">Ginger</name>
    <name type="synonym">Amomum zingiber</name>
    <dbReference type="NCBI Taxonomy" id="94328"/>
    <lineage>
        <taxon>Eukaryota</taxon>
        <taxon>Viridiplantae</taxon>
        <taxon>Streptophyta</taxon>
        <taxon>Embryophyta</taxon>
        <taxon>Tracheophyta</taxon>
        <taxon>Spermatophyta</taxon>
        <taxon>Magnoliopsida</taxon>
        <taxon>Liliopsida</taxon>
        <taxon>Zingiberales</taxon>
        <taxon>Zingiberaceae</taxon>
        <taxon>Zingiber</taxon>
    </lineage>
</organism>
<dbReference type="AlphaFoldDB" id="A0A8J5FTU2"/>
<dbReference type="InterPro" id="IPR058673">
    <property type="entry name" value="HHO5-like_N"/>
</dbReference>
<keyword evidence="6" id="KW-1185">Reference proteome</keyword>
<accession>A0A8J5FTU2</accession>
<keyword evidence="3" id="KW-0175">Coiled coil</keyword>
<dbReference type="EMBL" id="JACMSC010000012">
    <property type="protein sequence ID" value="KAG6495003.1"/>
    <property type="molecule type" value="Genomic_DNA"/>
</dbReference>
<dbReference type="GO" id="GO:0003700">
    <property type="term" value="F:DNA-binding transcription factor activity"/>
    <property type="evidence" value="ECO:0007669"/>
    <property type="project" value="InterPro"/>
</dbReference>
<dbReference type="PANTHER" id="PTHR31003:SF3">
    <property type="entry name" value="HOMEODOMAIN-LIKE SUPERFAMILY PROTEIN-RELATED"/>
    <property type="match status" value="1"/>
</dbReference>
<protein>
    <recommendedName>
        <fullName evidence="4">HHO5-like N-terminal domain-containing protein</fullName>
    </recommendedName>
</protein>
<dbReference type="InterPro" id="IPR044787">
    <property type="entry name" value="HHO5-like"/>
</dbReference>
<reference evidence="5 6" key="1">
    <citation type="submission" date="2020-08" db="EMBL/GenBank/DDBJ databases">
        <title>Plant Genome Project.</title>
        <authorList>
            <person name="Zhang R.-G."/>
        </authorList>
    </citation>
    <scope>NUCLEOTIDE SEQUENCE [LARGE SCALE GENOMIC DNA]</scope>
    <source>
        <tissue evidence="5">Rhizome</tissue>
    </source>
</reference>
<dbReference type="GO" id="GO:0003677">
    <property type="term" value="F:DNA binding"/>
    <property type="evidence" value="ECO:0007669"/>
    <property type="project" value="UniProtKB-KW"/>
</dbReference>